<keyword evidence="1" id="KW-0812">Transmembrane</keyword>
<protein>
    <recommendedName>
        <fullName evidence="4">Secreted protein</fullName>
    </recommendedName>
</protein>
<dbReference type="PROSITE" id="PS51257">
    <property type="entry name" value="PROKAR_LIPOPROTEIN"/>
    <property type="match status" value="1"/>
</dbReference>
<evidence type="ECO:0008006" key="4">
    <source>
        <dbReference type="Google" id="ProtNLM"/>
    </source>
</evidence>
<reference evidence="2 3" key="1">
    <citation type="submission" date="2024-07" db="EMBL/GenBank/DDBJ databases">
        <title>Section-level genome sequencing and comparative genomics of Aspergillus sections Usti and Cavernicolus.</title>
        <authorList>
            <consortium name="Lawrence Berkeley National Laboratory"/>
            <person name="Nybo J.L."/>
            <person name="Vesth T.C."/>
            <person name="Theobald S."/>
            <person name="Frisvad J.C."/>
            <person name="Larsen T.O."/>
            <person name="Kjaerboelling I."/>
            <person name="Rothschild-Mancinelli K."/>
            <person name="Lyhne E.K."/>
            <person name="Kogle M.E."/>
            <person name="Barry K."/>
            <person name="Clum A."/>
            <person name="Na H."/>
            <person name="Ledsgaard L."/>
            <person name="Lin J."/>
            <person name="Lipzen A."/>
            <person name="Kuo A."/>
            <person name="Riley R."/>
            <person name="Mondo S."/>
            <person name="Labutti K."/>
            <person name="Haridas S."/>
            <person name="Pangalinan J."/>
            <person name="Salamov A.A."/>
            <person name="Simmons B.A."/>
            <person name="Magnuson J.K."/>
            <person name="Chen J."/>
            <person name="Drula E."/>
            <person name="Henrissat B."/>
            <person name="Wiebenga A."/>
            <person name="Lubbers R.J."/>
            <person name="Gomes A.C."/>
            <person name="Makela M.R."/>
            <person name="Stajich J."/>
            <person name="Grigoriev I.V."/>
            <person name="Mortensen U.H."/>
            <person name="De Vries R.P."/>
            <person name="Baker S.E."/>
            <person name="Andersen M.R."/>
        </authorList>
    </citation>
    <scope>NUCLEOTIDE SEQUENCE [LARGE SCALE GENOMIC DNA]</scope>
    <source>
        <strain evidence="2 3">CBS 209.92</strain>
    </source>
</reference>
<keyword evidence="1" id="KW-0472">Membrane</keyword>
<organism evidence="2 3">
    <name type="scientific">Aspergillus keveii</name>
    <dbReference type="NCBI Taxonomy" id="714993"/>
    <lineage>
        <taxon>Eukaryota</taxon>
        <taxon>Fungi</taxon>
        <taxon>Dikarya</taxon>
        <taxon>Ascomycota</taxon>
        <taxon>Pezizomycotina</taxon>
        <taxon>Eurotiomycetes</taxon>
        <taxon>Eurotiomycetidae</taxon>
        <taxon>Eurotiales</taxon>
        <taxon>Aspergillaceae</taxon>
        <taxon>Aspergillus</taxon>
        <taxon>Aspergillus subgen. Nidulantes</taxon>
    </lineage>
</organism>
<name>A0ABR4GS65_9EURO</name>
<sequence length="82" mass="8750">MHCRVGILPNFHLCSLTLLIIAILYGCRLESGDTYLLSATWKAPKVDSFAAGWPVACSGSLPAARPWLLSAIQSCISASDLS</sequence>
<evidence type="ECO:0000256" key="1">
    <source>
        <dbReference type="SAM" id="Phobius"/>
    </source>
</evidence>
<comment type="caution">
    <text evidence="2">The sequence shown here is derived from an EMBL/GenBank/DDBJ whole genome shotgun (WGS) entry which is preliminary data.</text>
</comment>
<feature type="transmembrane region" description="Helical" evidence="1">
    <location>
        <begin position="6"/>
        <end position="27"/>
    </location>
</feature>
<evidence type="ECO:0000313" key="3">
    <source>
        <dbReference type="Proteomes" id="UP001610563"/>
    </source>
</evidence>
<dbReference type="EMBL" id="JBFTWV010000001">
    <property type="protein sequence ID" value="KAL2801404.1"/>
    <property type="molecule type" value="Genomic_DNA"/>
</dbReference>
<keyword evidence="3" id="KW-1185">Reference proteome</keyword>
<proteinExistence type="predicted"/>
<dbReference type="Proteomes" id="UP001610563">
    <property type="component" value="Unassembled WGS sequence"/>
</dbReference>
<evidence type="ECO:0000313" key="2">
    <source>
        <dbReference type="EMBL" id="KAL2801404.1"/>
    </source>
</evidence>
<accession>A0ABR4GS65</accession>
<gene>
    <name evidence="2" type="ORF">BJX66DRAFT_10769</name>
</gene>
<keyword evidence="1" id="KW-1133">Transmembrane helix</keyword>